<accession>A0ACC0VSU9</accession>
<sequence length="155" mass="17710">MAAGRTTIDPRDTVLIFQEVFTLEQATRRKTLEESNLREILPLYKFNHKTKSRSESLHKDDEALASRSEDLAQARRLANELNRKSLPTQVGAPSSSQMLDEAADEALRWFVYPSEVAEAIKRETNLSYWILFVAPFILNDTITLRAGFKISGRMH</sequence>
<dbReference type="Proteomes" id="UP001163321">
    <property type="component" value="Chromosome 7"/>
</dbReference>
<dbReference type="EMBL" id="CM047586">
    <property type="protein sequence ID" value="KAI9908989.1"/>
    <property type="molecule type" value="Genomic_DNA"/>
</dbReference>
<organism evidence="1 2">
    <name type="scientific">Peronosclerospora sorghi</name>
    <dbReference type="NCBI Taxonomy" id="230839"/>
    <lineage>
        <taxon>Eukaryota</taxon>
        <taxon>Sar</taxon>
        <taxon>Stramenopiles</taxon>
        <taxon>Oomycota</taxon>
        <taxon>Peronosporomycetes</taxon>
        <taxon>Peronosporales</taxon>
        <taxon>Peronosporaceae</taxon>
        <taxon>Peronosclerospora</taxon>
    </lineage>
</organism>
<comment type="caution">
    <text evidence="1">The sequence shown here is derived from an EMBL/GenBank/DDBJ whole genome shotgun (WGS) entry which is preliminary data.</text>
</comment>
<keyword evidence="2" id="KW-1185">Reference proteome</keyword>
<evidence type="ECO:0000313" key="1">
    <source>
        <dbReference type="EMBL" id="KAI9908989.1"/>
    </source>
</evidence>
<gene>
    <name evidence="1" type="ORF">PsorP6_014966</name>
</gene>
<name>A0ACC0VSU9_9STRA</name>
<protein>
    <submittedName>
        <fullName evidence="1">Uncharacterized protein</fullName>
    </submittedName>
</protein>
<reference evidence="1 2" key="1">
    <citation type="journal article" date="2022" name="bioRxiv">
        <title>The genome of the oomycete Peronosclerospora sorghi, a cosmopolitan pathogen of maize and sorghum, is inflated with dispersed pseudogenes.</title>
        <authorList>
            <person name="Fletcher K."/>
            <person name="Martin F."/>
            <person name="Isakeit T."/>
            <person name="Cavanaugh K."/>
            <person name="Magill C."/>
            <person name="Michelmore R."/>
        </authorList>
    </citation>
    <scope>NUCLEOTIDE SEQUENCE [LARGE SCALE GENOMIC DNA]</scope>
    <source>
        <strain evidence="1">P6</strain>
    </source>
</reference>
<evidence type="ECO:0000313" key="2">
    <source>
        <dbReference type="Proteomes" id="UP001163321"/>
    </source>
</evidence>
<proteinExistence type="predicted"/>